<evidence type="ECO:0000256" key="3">
    <source>
        <dbReference type="ARBA" id="ARBA00022676"/>
    </source>
</evidence>
<gene>
    <name evidence="10" type="ORF">COT51_02765</name>
</gene>
<protein>
    <recommendedName>
        <fullName evidence="9">Glycosyltransferase RgtA/B/C/D-like domain-containing protein</fullName>
    </recommendedName>
</protein>
<dbReference type="InterPro" id="IPR050297">
    <property type="entry name" value="LipidA_mod_glycosyltrf_83"/>
</dbReference>
<feature type="transmembrane region" description="Helical" evidence="8">
    <location>
        <begin position="396"/>
        <end position="415"/>
    </location>
</feature>
<comment type="caution">
    <text evidence="10">The sequence shown here is derived from an EMBL/GenBank/DDBJ whole genome shotgun (WGS) entry which is preliminary data.</text>
</comment>
<feature type="transmembrane region" description="Helical" evidence="8">
    <location>
        <begin position="286"/>
        <end position="307"/>
    </location>
</feature>
<dbReference type="GO" id="GO:0009103">
    <property type="term" value="P:lipopolysaccharide biosynthetic process"/>
    <property type="evidence" value="ECO:0007669"/>
    <property type="project" value="UniProtKB-ARBA"/>
</dbReference>
<keyword evidence="7 8" id="KW-0472">Membrane</keyword>
<dbReference type="GO" id="GO:0016763">
    <property type="term" value="F:pentosyltransferase activity"/>
    <property type="evidence" value="ECO:0007669"/>
    <property type="project" value="TreeGrafter"/>
</dbReference>
<keyword evidence="2" id="KW-1003">Cell membrane</keyword>
<comment type="subcellular location">
    <subcellularLocation>
        <location evidence="1">Cell membrane</location>
        <topology evidence="1">Multi-pass membrane protein</topology>
    </subcellularLocation>
</comment>
<dbReference type="InterPro" id="IPR038731">
    <property type="entry name" value="RgtA/B/C-like"/>
</dbReference>
<proteinExistence type="predicted"/>
<evidence type="ECO:0000259" key="9">
    <source>
        <dbReference type="Pfam" id="PF13231"/>
    </source>
</evidence>
<feature type="transmembrane region" description="Helical" evidence="8">
    <location>
        <begin position="190"/>
        <end position="219"/>
    </location>
</feature>
<keyword evidence="5 8" id="KW-0812">Transmembrane</keyword>
<evidence type="ECO:0000313" key="10">
    <source>
        <dbReference type="EMBL" id="PIS21439.1"/>
    </source>
</evidence>
<keyword evidence="4" id="KW-0808">Transferase</keyword>
<evidence type="ECO:0000256" key="5">
    <source>
        <dbReference type="ARBA" id="ARBA00022692"/>
    </source>
</evidence>
<dbReference type="PANTHER" id="PTHR33908:SF11">
    <property type="entry name" value="MEMBRANE PROTEIN"/>
    <property type="match status" value="1"/>
</dbReference>
<feature type="transmembrane region" description="Helical" evidence="8">
    <location>
        <begin position="135"/>
        <end position="152"/>
    </location>
</feature>
<evidence type="ECO:0000256" key="6">
    <source>
        <dbReference type="ARBA" id="ARBA00022989"/>
    </source>
</evidence>
<evidence type="ECO:0000256" key="8">
    <source>
        <dbReference type="SAM" id="Phobius"/>
    </source>
</evidence>
<evidence type="ECO:0000256" key="4">
    <source>
        <dbReference type="ARBA" id="ARBA00022679"/>
    </source>
</evidence>
<reference evidence="11" key="1">
    <citation type="submission" date="2017-09" db="EMBL/GenBank/DDBJ databases">
        <title>Depth-based differentiation of microbial function through sediment-hosted aquifers and enrichment of novel symbionts in the deep terrestrial subsurface.</title>
        <authorList>
            <person name="Probst A.J."/>
            <person name="Ladd B."/>
            <person name="Jarett J.K."/>
            <person name="Geller-Mcgrath D.E."/>
            <person name="Sieber C.M.K."/>
            <person name="Emerson J.B."/>
            <person name="Anantharaman K."/>
            <person name="Thomas B.C."/>
            <person name="Malmstrom R."/>
            <person name="Stieglmeier M."/>
            <person name="Klingl A."/>
            <person name="Woyke T."/>
            <person name="Ryan C.M."/>
            <person name="Banfield J.F."/>
        </authorList>
    </citation>
    <scope>NUCLEOTIDE SEQUENCE [LARGE SCALE GENOMIC DNA]</scope>
</reference>
<evidence type="ECO:0000313" key="11">
    <source>
        <dbReference type="Proteomes" id="UP000231098"/>
    </source>
</evidence>
<feature type="transmembrane region" description="Helical" evidence="8">
    <location>
        <begin position="110"/>
        <end position="129"/>
    </location>
</feature>
<feature type="transmembrane region" description="Helical" evidence="8">
    <location>
        <begin position="319"/>
        <end position="336"/>
    </location>
</feature>
<organism evidence="10 11">
    <name type="scientific">candidate division WWE3 bacterium CG08_land_8_20_14_0_20_41_15</name>
    <dbReference type="NCBI Taxonomy" id="1975086"/>
    <lineage>
        <taxon>Bacteria</taxon>
        <taxon>Katanobacteria</taxon>
    </lineage>
</organism>
<accession>A0A2H0XB85</accession>
<feature type="domain" description="Glycosyltransferase RgtA/B/C/D-like" evidence="9">
    <location>
        <begin position="80"/>
        <end position="240"/>
    </location>
</feature>
<evidence type="ECO:0000256" key="7">
    <source>
        <dbReference type="ARBA" id="ARBA00023136"/>
    </source>
</evidence>
<sequence length="558" mass="63690">MKTIKFGILIGLLFFVFNLITLKEYGVSWDEPSNYLKGDRFLEYFLTSNKDYLDFTKRMNVSPFDRPENSIYTAPTFLGHPPIGSLVAAASHKIFTQKLGLLNHVDSHHLGIVFLSSILVSVIYILGAYGTGSQLVGLFSSLLLFTYPRFLAHAHFNPKDVPMTVFAFLAVLFFYKGSKEKSFKSILASSIFFGLAIGSKISIVTAGISLLVWFLIFNLKPFIERRLKLKFLLSLLFYPVISFFVFVSTWPQIWESPFQKLPLIIKGAERLGLNGPDYWQTFAAKYLIRVTPATFLILAFIGLLIAFYRVGNKQKDWEFLSLILILIITPMLRVSMPKANPYDGIRQFFDVVPALCIIGGIGAKAIVDLMTKIVLRFKPLYKNKYNKYSGRSVQSVQLVFFTSLILLPVFFEFAVNFKKHHPYELTYFNPIFGGFPKAYYGKLPYATDYWGGVYKQGVDLLNEKLPEGATLDLPFGAHMIFDYSLRKDIRVCLTDLNGQSKVYPAPGDYIMYYTRQSSYSGNIIIEFCEERLNPIYTIDVDGVPILKVFRNSDEYKKE</sequence>
<dbReference type="AlphaFoldDB" id="A0A2H0XB85"/>
<evidence type="ECO:0000256" key="2">
    <source>
        <dbReference type="ARBA" id="ARBA00022475"/>
    </source>
</evidence>
<name>A0A2H0XB85_UNCKA</name>
<feature type="transmembrane region" description="Helical" evidence="8">
    <location>
        <begin position="351"/>
        <end position="375"/>
    </location>
</feature>
<keyword evidence="6 8" id="KW-1133">Transmembrane helix</keyword>
<dbReference type="GO" id="GO:0005886">
    <property type="term" value="C:plasma membrane"/>
    <property type="evidence" value="ECO:0007669"/>
    <property type="project" value="UniProtKB-SubCell"/>
</dbReference>
<evidence type="ECO:0000256" key="1">
    <source>
        <dbReference type="ARBA" id="ARBA00004651"/>
    </source>
</evidence>
<dbReference type="Pfam" id="PF13231">
    <property type="entry name" value="PMT_2"/>
    <property type="match status" value="1"/>
</dbReference>
<dbReference type="PANTHER" id="PTHR33908">
    <property type="entry name" value="MANNOSYLTRANSFERASE YKCB-RELATED"/>
    <property type="match status" value="1"/>
</dbReference>
<feature type="transmembrane region" description="Helical" evidence="8">
    <location>
        <begin position="231"/>
        <end position="253"/>
    </location>
</feature>
<dbReference type="EMBL" id="PEYV01000048">
    <property type="protein sequence ID" value="PIS21439.1"/>
    <property type="molecule type" value="Genomic_DNA"/>
</dbReference>
<keyword evidence="3" id="KW-0328">Glycosyltransferase</keyword>
<dbReference type="Proteomes" id="UP000231098">
    <property type="component" value="Unassembled WGS sequence"/>
</dbReference>